<reference evidence="1" key="1">
    <citation type="submission" date="2022-07" db="EMBL/GenBank/DDBJ databases">
        <title>Phylogenomic reconstructions and comparative analyses of Kickxellomycotina fungi.</title>
        <authorList>
            <person name="Reynolds N.K."/>
            <person name="Stajich J.E."/>
            <person name="Barry K."/>
            <person name="Grigoriev I.V."/>
            <person name="Crous P."/>
            <person name="Smith M.E."/>
        </authorList>
    </citation>
    <scope>NUCLEOTIDE SEQUENCE</scope>
    <source>
        <strain evidence="1">CBS 109366</strain>
    </source>
</reference>
<accession>A0ACC1K5Y5</accession>
<keyword evidence="2" id="KW-1185">Reference proteome</keyword>
<dbReference type="EMBL" id="JANBUJ010000160">
    <property type="protein sequence ID" value="KAJ2773918.1"/>
    <property type="molecule type" value="Genomic_DNA"/>
</dbReference>
<proteinExistence type="predicted"/>
<organism evidence="1 2">
    <name type="scientific">Coemansia nantahalensis</name>
    <dbReference type="NCBI Taxonomy" id="2789366"/>
    <lineage>
        <taxon>Eukaryota</taxon>
        <taxon>Fungi</taxon>
        <taxon>Fungi incertae sedis</taxon>
        <taxon>Zoopagomycota</taxon>
        <taxon>Kickxellomycotina</taxon>
        <taxon>Kickxellomycetes</taxon>
        <taxon>Kickxellales</taxon>
        <taxon>Kickxellaceae</taxon>
        <taxon>Coemansia</taxon>
    </lineage>
</organism>
<protein>
    <submittedName>
        <fullName evidence="1">Uncharacterized protein</fullName>
    </submittedName>
</protein>
<comment type="caution">
    <text evidence="1">The sequence shown here is derived from an EMBL/GenBank/DDBJ whole genome shotgun (WGS) entry which is preliminary data.</text>
</comment>
<gene>
    <name evidence="1" type="ORF">IWQ57_001064</name>
</gene>
<dbReference type="Proteomes" id="UP001140234">
    <property type="component" value="Unassembled WGS sequence"/>
</dbReference>
<evidence type="ECO:0000313" key="2">
    <source>
        <dbReference type="Proteomes" id="UP001140234"/>
    </source>
</evidence>
<evidence type="ECO:0000313" key="1">
    <source>
        <dbReference type="EMBL" id="KAJ2773918.1"/>
    </source>
</evidence>
<name>A0ACC1K5Y5_9FUNG</name>
<sequence length="1347" mass="144922">MKLFVPLSAIAAAVAVAAQATPPTLYTFGDALSSLGTASQLAPVLALPPPFGLGQIPSAPAWSEFLAPLLGYNLTTAVASSAARSLSPLAIPSSQDQINFVKAVQPFFAQAASHSNDIAVLETGFDNLLVNVLGAASGAASPDTSIATLVATTIGQLEQLRKIGFRNFIIPDMIDIQSTPLAQLLPAAAAAGSTVAQYNKALPQQVAAWASNATGLGTVALLPLGEFVNTVLQSPPLWQALGLTDVQAACIAGNAASLALAPITPDVVVQLVASLFAGTVCDNPSTHLFLDGIHLAERVQRLLGHFVQSLLNAARNGQSFEPTVANLLGLISTFNLGAPAPNPTQRQSPHLKPKQAAIANTSWVTQSSSSSSSLSVGYTCETVQDGSRLLKLGEYSVSFTNAHGAEQKAAGFQPARAMVKTVAKAEVKAEAKAEPVEEVKPEAPAMMLDETQERISKMDIEKPLLIVAGAGSGKTSTLCARVVEMIRHGVEPARILVITFTNKAADELKARIVKYMRASGLLPADDGRPVAQGRLPHASTFHSWCFRLLMAHYERLGWKACPLVAAVEAEHMKIMGLAVDQIEDCRRLVQCEQMLDIPVSGGDAAPVDKEQSIYVDDAEPRWQRVLEAATERTGFTADHLQPAVVVAAARGPAKRARVAVKAEKTQAQLSVTRVLYEHLYARIGRARGLVDLVANRLAFEKEFPGKDPRREMMNFVYRAKSRGDGPELYPQLERSVLAAYNGTLRRFGLVDFDDLLKSAEQLLDDERILATVRGEYPYLLVDEFQDFNQLQTRLVLRMQTGIGRVTAVGDERQSIYAFRGAACESNFRLFLETFVDATVRRTKAEDEEEDGAGDVTDGGGKGSMECLTRNYRSHQSIVDLGNIVARDTIGGSELLTRLRVPLQAQESAPVVPVAVWHATDVANEGELVAERIRGLVNSGTCPASEIAVLSRCLQFGTYRPTGQIEAALLRRGIPFVVRGGHSALKSRRMQLLMALVRVLANSDDDIAFEACMVELAVDVGPATANIIRALGNDKIASLALAEKAERAAALPTLLPRDARAGLRAFLDILQDLRARIGKVPLRDFIRSMFAEHIEPVADDDAPAPQPSAAPEDGEPNDLVLDLALAVVDSLFMSPDVLPAHLAEAAADPDAPCSLELLCAFSSQLCLLSTAAEDAGRVRKPAKKDAKAAASDAGPPAGAVVITTVHQAKGLEWEHVFVPHFNECLFPMGYRGATTADRARARMDPRLQAELARGEAAHFCEEGRLAYVAITRAKVGLYITVLNQYPMAWMKRLFGSDCTSSRYLPNVMYGAPKPDPRAYMSYSDSDDSESWRYGGYGRGNRYGRRAYR</sequence>